<sequence length="378" mass="40349">MKVSVIFLATFVALASAGPSLLGLGDDGGHGGHKSILGGVTGALDNLIHSLLKAVDQLLHKLLFENLLCDKLLGKLESLLVTLLKLVKGSLISLVSLLEQLLGKDKLDLLTTKLNGADPDKLANYPVTSKLVKIRCNKKGTILGNKDGKSSHSEVDRSRSVIGGSQTAAEVNEEASSNIKGVASANEQQSAEAGGNEADKVDDNRSDGGGSVGRKGDSWSKKKGRKWAKHRDNSEASDEDADASSEEVKVKGKKNVDNSKESGIGKKGSKGKGKRRSHRDGDEGNSEEDEERRKEGNTRSSENDSEEEGRPKGKKTSEWISKSKGGKKWSNSGKGNVHWRSSKVLSKNSVENVGKWVESQVSVPVIKKLGINKAGGRR</sequence>
<feature type="signal peptide" evidence="2">
    <location>
        <begin position="1"/>
        <end position="17"/>
    </location>
</feature>
<feature type="region of interest" description="Disordered" evidence="1">
    <location>
        <begin position="143"/>
        <end position="341"/>
    </location>
</feature>
<name>A0A154PDY5_DUFNO</name>
<dbReference type="AlphaFoldDB" id="A0A154PDY5"/>
<evidence type="ECO:0000256" key="2">
    <source>
        <dbReference type="SAM" id="SignalP"/>
    </source>
</evidence>
<feature type="compositionally biased region" description="Basic residues" evidence="1">
    <location>
        <begin position="267"/>
        <end position="278"/>
    </location>
</feature>
<evidence type="ECO:0000256" key="1">
    <source>
        <dbReference type="SAM" id="MobiDB-lite"/>
    </source>
</evidence>
<feature type="compositionally biased region" description="Basic and acidic residues" evidence="1">
    <location>
        <begin position="146"/>
        <end position="159"/>
    </location>
</feature>
<feature type="compositionally biased region" description="Polar residues" evidence="1">
    <location>
        <begin position="163"/>
        <end position="191"/>
    </location>
</feature>
<reference evidence="3 4" key="1">
    <citation type="submission" date="2015-07" db="EMBL/GenBank/DDBJ databases">
        <title>The genome of Dufourea novaeangliae.</title>
        <authorList>
            <person name="Pan H."/>
            <person name="Kapheim K."/>
        </authorList>
    </citation>
    <scope>NUCLEOTIDE SEQUENCE [LARGE SCALE GENOMIC DNA]</scope>
    <source>
        <strain evidence="3">0120121106</strain>
        <tissue evidence="3">Whole body</tissue>
    </source>
</reference>
<feature type="compositionally biased region" description="Basic and acidic residues" evidence="1">
    <location>
        <begin position="308"/>
        <end position="317"/>
    </location>
</feature>
<feature type="chain" id="PRO_5007599435" evidence="2">
    <location>
        <begin position="18"/>
        <end position="378"/>
    </location>
</feature>
<gene>
    <name evidence="3" type="ORF">WN55_01055</name>
</gene>
<proteinExistence type="predicted"/>
<feature type="compositionally biased region" description="Basic and acidic residues" evidence="1">
    <location>
        <begin position="246"/>
        <end position="264"/>
    </location>
</feature>
<feature type="compositionally biased region" description="Basic and acidic residues" evidence="1">
    <location>
        <begin position="197"/>
        <end position="206"/>
    </location>
</feature>
<protein>
    <submittedName>
        <fullName evidence="3">Uncharacterized protein</fullName>
    </submittedName>
</protein>
<dbReference type="EMBL" id="KQ434886">
    <property type="protein sequence ID" value="KZC10072.1"/>
    <property type="molecule type" value="Genomic_DNA"/>
</dbReference>
<feature type="compositionally biased region" description="Acidic residues" evidence="1">
    <location>
        <begin position="235"/>
        <end position="245"/>
    </location>
</feature>
<evidence type="ECO:0000313" key="3">
    <source>
        <dbReference type="EMBL" id="KZC10072.1"/>
    </source>
</evidence>
<organism evidence="3 4">
    <name type="scientific">Dufourea novaeangliae</name>
    <name type="common">Sweat bee</name>
    <dbReference type="NCBI Taxonomy" id="178035"/>
    <lineage>
        <taxon>Eukaryota</taxon>
        <taxon>Metazoa</taxon>
        <taxon>Ecdysozoa</taxon>
        <taxon>Arthropoda</taxon>
        <taxon>Hexapoda</taxon>
        <taxon>Insecta</taxon>
        <taxon>Pterygota</taxon>
        <taxon>Neoptera</taxon>
        <taxon>Endopterygota</taxon>
        <taxon>Hymenoptera</taxon>
        <taxon>Apocrita</taxon>
        <taxon>Aculeata</taxon>
        <taxon>Apoidea</taxon>
        <taxon>Anthophila</taxon>
        <taxon>Halictidae</taxon>
        <taxon>Rophitinae</taxon>
        <taxon>Dufourea</taxon>
    </lineage>
</organism>
<evidence type="ECO:0000313" key="4">
    <source>
        <dbReference type="Proteomes" id="UP000076502"/>
    </source>
</evidence>
<dbReference type="Proteomes" id="UP000076502">
    <property type="component" value="Unassembled WGS sequence"/>
</dbReference>
<accession>A0A154PDY5</accession>
<keyword evidence="2" id="KW-0732">Signal</keyword>
<keyword evidence="4" id="KW-1185">Reference proteome</keyword>